<gene>
    <name evidence="3" type="ORF">TCAL_15452</name>
</gene>
<organism evidence="3 4">
    <name type="scientific">Tigriopus californicus</name>
    <name type="common">Marine copepod</name>
    <dbReference type="NCBI Taxonomy" id="6832"/>
    <lineage>
        <taxon>Eukaryota</taxon>
        <taxon>Metazoa</taxon>
        <taxon>Ecdysozoa</taxon>
        <taxon>Arthropoda</taxon>
        <taxon>Crustacea</taxon>
        <taxon>Multicrustacea</taxon>
        <taxon>Hexanauplia</taxon>
        <taxon>Copepoda</taxon>
        <taxon>Harpacticoida</taxon>
        <taxon>Harpacticidae</taxon>
        <taxon>Tigriopus</taxon>
    </lineage>
</organism>
<dbReference type="SUPFAM" id="SSF57302">
    <property type="entry name" value="Snake toxin-like"/>
    <property type="match status" value="1"/>
</dbReference>
<dbReference type="InterPro" id="IPR018363">
    <property type="entry name" value="CD59_antigen_CS"/>
</dbReference>
<keyword evidence="1" id="KW-0732">Signal</keyword>
<protein>
    <recommendedName>
        <fullName evidence="2">Snake toxin/toxin-like domain-containing protein</fullName>
    </recommendedName>
</protein>
<dbReference type="InterPro" id="IPR035076">
    <property type="entry name" value="Toxin/TOLIP"/>
</dbReference>
<sequence length="101" mass="11373">MTKEFQCYTCEENGMMIECGSSTGTLRTCSKEFHYCITVQTQNGDQNKLFKGCFVDEEANTFNRLDVDIKDSLESVIGTPARPEIRLDGCLDVRKGESEQS</sequence>
<dbReference type="Pfam" id="PF00087">
    <property type="entry name" value="Toxin_TOLIP"/>
    <property type="match status" value="1"/>
</dbReference>
<name>A0A553PRQ5_TIGCA</name>
<accession>A0A553PRQ5</accession>
<dbReference type="Gene3D" id="2.10.60.10">
    <property type="entry name" value="CD59"/>
    <property type="match status" value="1"/>
</dbReference>
<dbReference type="AlphaFoldDB" id="A0A553PRQ5"/>
<dbReference type="Proteomes" id="UP000318571">
    <property type="component" value="Chromosome 12"/>
</dbReference>
<evidence type="ECO:0000256" key="1">
    <source>
        <dbReference type="ARBA" id="ARBA00022729"/>
    </source>
</evidence>
<reference evidence="3 4" key="1">
    <citation type="journal article" date="2018" name="Nat. Ecol. Evol.">
        <title>Genomic signatures of mitonuclear coevolution across populations of Tigriopus californicus.</title>
        <authorList>
            <person name="Barreto F.S."/>
            <person name="Watson E.T."/>
            <person name="Lima T.G."/>
            <person name="Willett C.S."/>
            <person name="Edmands S."/>
            <person name="Li W."/>
            <person name="Burton R.S."/>
        </authorList>
    </citation>
    <scope>NUCLEOTIDE SEQUENCE [LARGE SCALE GENOMIC DNA]</scope>
    <source>
        <strain evidence="3 4">San Diego</strain>
    </source>
</reference>
<dbReference type="InterPro" id="IPR045860">
    <property type="entry name" value="Snake_toxin-like_sf"/>
</dbReference>
<dbReference type="PROSITE" id="PS00983">
    <property type="entry name" value="LY6_UPAR"/>
    <property type="match status" value="1"/>
</dbReference>
<evidence type="ECO:0000313" key="3">
    <source>
        <dbReference type="EMBL" id="TRY80352.1"/>
    </source>
</evidence>
<keyword evidence="4" id="KW-1185">Reference proteome</keyword>
<dbReference type="EMBL" id="VCGU01000001">
    <property type="protein sequence ID" value="TRY80352.1"/>
    <property type="molecule type" value="Genomic_DNA"/>
</dbReference>
<comment type="caution">
    <text evidence="3">The sequence shown here is derived from an EMBL/GenBank/DDBJ whole genome shotgun (WGS) entry which is preliminary data.</text>
</comment>
<feature type="domain" description="Snake toxin/toxin-like" evidence="2">
    <location>
        <begin position="6"/>
        <end position="56"/>
    </location>
</feature>
<evidence type="ECO:0000313" key="4">
    <source>
        <dbReference type="Proteomes" id="UP000318571"/>
    </source>
</evidence>
<evidence type="ECO:0000259" key="2">
    <source>
        <dbReference type="Pfam" id="PF00087"/>
    </source>
</evidence>
<proteinExistence type="predicted"/>